<name>A0A0C2SHB6_AMAMK</name>
<dbReference type="Proteomes" id="UP000054549">
    <property type="component" value="Unassembled WGS sequence"/>
</dbReference>
<dbReference type="HOGENOM" id="CLU_2319813_0_0_1"/>
<evidence type="ECO:0000313" key="1">
    <source>
        <dbReference type="EMBL" id="KIL62505.1"/>
    </source>
</evidence>
<sequence length="99" mass="11826">MKSASERPLFEDSVFAFGCFFHKVYFNIKLPLFDEKIEERRRITVERPSSPKIPEYAWQLIQRCCAEDPRNRPTIGEVVKEMETWRNDSSMLSVWSMYV</sequence>
<dbReference type="OrthoDB" id="26722at2759"/>
<dbReference type="SUPFAM" id="SSF56112">
    <property type="entry name" value="Protein kinase-like (PK-like)"/>
    <property type="match status" value="1"/>
</dbReference>
<dbReference type="AlphaFoldDB" id="A0A0C2SHB6"/>
<evidence type="ECO:0008006" key="3">
    <source>
        <dbReference type="Google" id="ProtNLM"/>
    </source>
</evidence>
<dbReference type="InParanoid" id="A0A0C2SHB6"/>
<dbReference type="Gene3D" id="1.10.510.10">
    <property type="entry name" value="Transferase(Phosphotransferase) domain 1"/>
    <property type="match status" value="1"/>
</dbReference>
<gene>
    <name evidence="1" type="ORF">M378DRAFT_761333</name>
</gene>
<accession>A0A0C2SHB6</accession>
<reference evidence="1 2" key="1">
    <citation type="submission" date="2014-04" db="EMBL/GenBank/DDBJ databases">
        <title>Evolutionary Origins and Diversification of the Mycorrhizal Mutualists.</title>
        <authorList>
            <consortium name="DOE Joint Genome Institute"/>
            <consortium name="Mycorrhizal Genomics Consortium"/>
            <person name="Kohler A."/>
            <person name="Kuo A."/>
            <person name="Nagy L.G."/>
            <person name="Floudas D."/>
            <person name="Copeland A."/>
            <person name="Barry K.W."/>
            <person name="Cichocki N."/>
            <person name="Veneault-Fourrey C."/>
            <person name="LaButti K."/>
            <person name="Lindquist E.A."/>
            <person name="Lipzen A."/>
            <person name="Lundell T."/>
            <person name="Morin E."/>
            <person name="Murat C."/>
            <person name="Riley R."/>
            <person name="Ohm R."/>
            <person name="Sun H."/>
            <person name="Tunlid A."/>
            <person name="Henrissat B."/>
            <person name="Grigoriev I.V."/>
            <person name="Hibbett D.S."/>
            <person name="Martin F."/>
        </authorList>
    </citation>
    <scope>NUCLEOTIDE SEQUENCE [LARGE SCALE GENOMIC DNA]</scope>
    <source>
        <strain evidence="1 2">Koide BX008</strain>
    </source>
</reference>
<protein>
    <recommendedName>
        <fullName evidence="3">Serine-threonine/tyrosine-protein kinase catalytic domain-containing protein</fullName>
    </recommendedName>
</protein>
<dbReference type="EMBL" id="KN818270">
    <property type="protein sequence ID" value="KIL62505.1"/>
    <property type="molecule type" value="Genomic_DNA"/>
</dbReference>
<evidence type="ECO:0000313" key="2">
    <source>
        <dbReference type="Proteomes" id="UP000054549"/>
    </source>
</evidence>
<keyword evidence="2" id="KW-1185">Reference proteome</keyword>
<dbReference type="InterPro" id="IPR011009">
    <property type="entry name" value="Kinase-like_dom_sf"/>
</dbReference>
<organism evidence="1 2">
    <name type="scientific">Amanita muscaria (strain Koide BX008)</name>
    <dbReference type="NCBI Taxonomy" id="946122"/>
    <lineage>
        <taxon>Eukaryota</taxon>
        <taxon>Fungi</taxon>
        <taxon>Dikarya</taxon>
        <taxon>Basidiomycota</taxon>
        <taxon>Agaricomycotina</taxon>
        <taxon>Agaricomycetes</taxon>
        <taxon>Agaricomycetidae</taxon>
        <taxon>Agaricales</taxon>
        <taxon>Pluteineae</taxon>
        <taxon>Amanitaceae</taxon>
        <taxon>Amanita</taxon>
    </lineage>
</organism>
<proteinExistence type="predicted"/>